<dbReference type="InterPro" id="IPR036866">
    <property type="entry name" value="RibonucZ/Hydroxyglut_hydro"/>
</dbReference>
<evidence type="ECO:0000259" key="2">
    <source>
        <dbReference type="SMART" id="SM00849"/>
    </source>
</evidence>
<keyword evidence="1 4" id="KW-0378">Hydrolase</keyword>
<dbReference type="RefSeq" id="WP_160062000.1">
    <property type="nucleotide sequence ID" value="NZ_WUYX01000005.1"/>
</dbReference>
<dbReference type="Gene3D" id="3.60.15.10">
    <property type="entry name" value="Ribonuclease Z/Hydroxyacylglutathione hydrolase-like"/>
    <property type="match status" value="1"/>
</dbReference>
<dbReference type="InterPro" id="IPR022712">
    <property type="entry name" value="Beta_Casp"/>
</dbReference>
<dbReference type="GO" id="GO:0016787">
    <property type="term" value="F:hydrolase activity"/>
    <property type="evidence" value="ECO:0007669"/>
    <property type="project" value="UniProtKB-KW"/>
</dbReference>
<name>A0A6B0VIG5_9EURY</name>
<dbReference type="GO" id="GO:0004521">
    <property type="term" value="F:RNA endonuclease activity"/>
    <property type="evidence" value="ECO:0007669"/>
    <property type="project" value="TreeGrafter"/>
</dbReference>
<proteinExistence type="predicted"/>
<dbReference type="Pfam" id="PF00753">
    <property type="entry name" value="Lactamase_B"/>
    <property type="match status" value="1"/>
</dbReference>
<feature type="domain" description="Beta-Casp" evidence="3">
    <location>
        <begin position="223"/>
        <end position="332"/>
    </location>
</feature>
<gene>
    <name evidence="4" type="ORF">GS429_01345</name>
</gene>
<sequence length="412" mass="45107">MNVRFLGGAGEVGRSALLVNDALLLDFGMLTDNPPQFPVETPDPEAVVVSHGHLDHVGTLPSLLSGSSRPPIHWTPPTRELALTLARDTLKLHGGTLQCPFTETDVRRLTQVSETHGYRDPFEVAGHEVTFYNAGHIPGSAHVLVDDGDTRLLYTGDFHTDDQQLVSATTARPDADAVICESTYSDVEHEARSVVEDRFAESVKNTLWDGGTVIVPAFAIGRTQEMLLVCERHDIPCYIDGMGKEVTEMLRQYPDYVRDDDAFRRAVSHARFVTGRDGQRKRIVDQKAVVITTSGMLSGGPAMTYIPEIRANPANKITMTGYQVEGTPGRDLLETGRAELDGRVMPVSAQVEQYDFSAHADRDGLLEFLDSYRDSEVLVNHGDRCQAFADELRADGFEASAPELGDGVSVGE</sequence>
<keyword evidence="5" id="KW-1185">Reference proteome</keyword>
<dbReference type="OrthoDB" id="40950at2157"/>
<evidence type="ECO:0000313" key="4">
    <source>
        <dbReference type="EMBL" id="MXV60736.1"/>
    </source>
</evidence>
<dbReference type="InterPro" id="IPR001279">
    <property type="entry name" value="Metallo-B-lactamas"/>
</dbReference>
<dbReference type="Pfam" id="PF07521">
    <property type="entry name" value="RMMBL"/>
    <property type="match status" value="1"/>
</dbReference>
<evidence type="ECO:0000256" key="1">
    <source>
        <dbReference type="ARBA" id="ARBA00022801"/>
    </source>
</evidence>
<dbReference type="CDD" id="cd16295">
    <property type="entry name" value="TTHA0252-CPSF-like_MBL-fold"/>
    <property type="match status" value="1"/>
</dbReference>
<dbReference type="Gene3D" id="3.40.50.10890">
    <property type="match status" value="1"/>
</dbReference>
<comment type="caution">
    <text evidence="4">The sequence shown here is derived from an EMBL/GenBank/DDBJ whole genome shotgun (WGS) entry which is preliminary data.</text>
</comment>
<dbReference type="InterPro" id="IPR050698">
    <property type="entry name" value="MBL"/>
</dbReference>
<dbReference type="EMBL" id="WUYX01000005">
    <property type="protein sequence ID" value="MXV60736.1"/>
    <property type="molecule type" value="Genomic_DNA"/>
</dbReference>
<evidence type="ECO:0000313" key="5">
    <source>
        <dbReference type="Proteomes" id="UP000434101"/>
    </source>
</evidence>
<dbReference type="Pfam" id="PF10996">
    <property type="entry name" value="Beta-Casp"/>
    <property type="match status" value="1"/>
</dbReference>
<dbReference type="AlphaFoldDB" id="A0A6B0VIG5"/>
<evidence type="ECO:0000259" key="3">
    <source>
        <dbReference type="SMART" id="SM01027"/>
    </source>
</evidence>
<dbReference type="PANTHER" id="PTHR11203">
    <property type="entry name" value="CLEAVAGE AND POLYADENYLATION SPECIFICITY FACTOR FAMILY MEMBER"/>
    <property type="match status" value="1"/>
</dbReference>
<accession>A0A6B0VIG5</accession>
<organism evidence="4 5">
    <name type="scientific">Natronorubrum halalkaliphilum</name>
    <dbReference type="NCBI Taxonomy" id="2691917"/>
    <lineage>
        <taxon>Archaea</taxon>
        <taxon>Methanobacteriati</taxon>
        <taxon>Methanobacteriota</taxon>
        <taxon>Stenosarchaea group</taxon>
        <taxon>Halobacteria</taxon>
        <taxon>Halobacteriales</taxon>
        <taxon>Natrialbaceae</taxon>
        <taxon>Natronorubrum</taxon>
    </lineage>
</organism>
<dbReference type="InterPro" id="IPR011108">
    <property type="entry name" value="RMMBL"/>
</dbReference>
<dbReference type="SMART" id="SM00849">
    <property type="entry name" value="Lactamase_B"/>
    <property type="match status" value="1"/>
</dbReference>
<feature type="domain" description="Metallo-beta-lactamase" evidence="2">
    <location>
        <begin position="13"/>
        <end position="218"/>
    </location>
</feature>
<dbReference type="PANTHER" id="PTHR11203:SF52">
    <property type="entry name" value="MRNA 3-END PROCESSING FACTOR"/>
    <property type="match status" value="1"/>
</dbReference>
<dbReference type="SUPFAM" id="SSF56281">
    <property type="entry name" value="Metallo-hydrolase/oxidoreductase"/>
    <property type="match status" value="1"/>
</dbReference>
<protein>
    <submittedName>
        <fullName evidence="4">MBL fold metallo-hydrolase</fullName>
    </submittedName>
</protein>
<dbReference type="SMART" id="SM01027">
    <property type="entry name" value="Beta-Casp"/>
    <property type="match status" value="1"/>
</dbReference>
<dbReference type="Proteomes" id="UP000434101">
    <property type="component" value="Unassembled WGS sequence"/>
</dbReference>
<reference evidence="4 5" key="1">
    <citation type="submission" date="2020-01" db="EMBL/GenBank/DDBJ databases">
        <title>Natronorubrum sp. JWXQ-INN 674 isolated from Inner Mongolia Autonomous Region of China.</title>
        <authorList>
            <person name="Xue Q."/>
        </authorList>
    </citation>
    <scope>NUCLEOTIDE SEQUENCE [LARGE SCALE GENOMIC DNA]</scope>
    <source>
        <strain evidence="4 5">JWXQ-INN-674</strain>
    </source>
</reference>